<evidence type="ECO:0000256" key="4">
    <source>
        <dbReference type="ARBA" id="ARBA00022741"/>
    </source>
</evidence>
<evidence type="ECO:0000313" key="9">
    <source>
        <dbReference type="EMBL" id="KAK6921862.1"/>
    </source>
</evidence>
<dbReference type="Pfam" id="PF00454">
    <property type="entry name" value="PI3_PI4_kinase"/>
    <property type="match status" value="1"/>
</dbReference>
<dbReference type="GO" id="GO:0004430">
    <property type="term" value="F:1-phosphatidylinositol 4-kinase activity"/>
    <property type="evidence" value="ECO:0007669"/>
    <property type="project" value="UniProtKB-EC"/>
</dbReference>
<dbReference type="GO" id="GO:0005524">
    <property type="term" value="F:ATP binding"/>
    <property type="evidence" value="ECO:0007669"/>
    <property type="project" value="UniProtKB-KW"/>
</dbReference>
<dbReference type="EMBL" id="JBAMMX010000019">
    <property type="protein sequence ID" value="KAK6921862.1"/>
    <property type="molecule type" value="Genomic_DNA"/>
</dbReference>
<comment type="similarity">
    <text evidence="1">Belongs to the PI3/PI4-kinase family. Type II PI4K subfamily.</text>
</comment>
<evidence type="ECO:0000256" key="1">
    <source>
        <dbReference type="ARBA" id="ARBA00008941"/>
    </source>
</evidence>
<dbReference type="InterPro" id="IPR029071">
    <property type="entry name" value="Ubiquitin-like_domsf"/>
</dbReference>
<evidence type="ECO:0000256" key="3">
    <source>
        <dbReference type="ARBA" id="ARBA00022679"/>
    </source>
</evidence>
<evidence type="ECO:0000313" key="10">
    <source>
        <dbReference type="Proteomes" id="UP001370490"/>
    </source>
</evidence>
<dbReference type="Proteomes" id="UP001370490">
    <property type="component" value="Unassembled WGS sequence"/>
</dbReference>
<keyword evidence="4" id="KW-0547">Nucleotide-binding</keyword>
<dbReference type="CDD" id="cd17039">
    <property type="entry name" value="Ubl_ubiquitin_like"/>
    <property type="match status" value="1"/>
</dbReference>
<keyword evidence="6" id="KW-0067">ATP-binding</keyword>
<feature type="compositionally biased region" description="Acidic residues" evidence="7">
    <location>
        <begin position="485"/>
        <end position="499"/>
    </location>
</feature>
<evidence type="ECO:0000256" key="2">
    <source>
        <dbReference type="ARBA" id="ARBA00012169"/>
    </source>
</evidence>
<feature type="region of interest" description="Disordered" evidence="7">
    <location>
        <begin position="485"/>
        <end position="507"/>
    </location>
</feature>
<dbReference type="PANTHER" id="PTHR45800:SF11">
    <property type="entry name" value="PHOSPHATIDYLINOSITOL 3-KINASE-RELATED PROTEIN KINASE"/>
    <property type="match status" value="1"/>
</dbReference>
<dbReference type="InterPro" id="IPR000403">
    <property type="entry name" value="PI3/4_kinase_cat_dom"/>
</dbReference>
<proteinExistence type="inferred from homology"/>
<dbReference type="InterPro" id="IPR044571">
    <property type="entry name" value="P4KG1-8"/>
</dbReference>
<dbReference type="AlphaFoldDB" id="A0AAN8V358"/>
<feature type="domain" description="PI3K/PI4K catalytic" evidence="8">
    <location>
        <begin position="129"/>
        <end position="428"/>
    </location>
</feature>
<protein>
    <recommendedName>
        <fullName evidence="2">1-phosphatidylinositol 4-kinase</fullName>
        <ecNumber evidence="2">2.7.1.67</ecNumber>
    </recommendedName>
</protein>
<organism evidence="9 10">
    <name type="scientific">Dillenia turbinata</name>
    <dbReference type="NCBI Taxonomy" id="194707"/>
    <lineage>
        <taxon>Eukaryota</taxon>
        <taxon>Viridiplantae</taxon>
        <taxon>Streptophyta</taxon>
        <taxon>Embryophyta</taxon>
        <taxon>Tracheophyta</taxon>
        <taxon>Spermatophyta</taxon>
        <taxon>Magnoliopsida</taxon>
        <taxon>eudicotyledons</taxon>
        <taxon>Gunneridae</taxon>
        <taxon>Pentapetalae</taxon>
        <taxon>Dilleniales</taxon>
        <taxon>Dilleniaceae</taxon>
        <taxon>Dillenia</taxon>
    </lineage>
</organism>
<dbReference type="PROSITE" id="PS50290">
    <property type="entry name" value="PI3_4_KINASE_3"/>
    <property type="match status" value="1"/>
</dbReference>
<dbReference type="PANTHER" id="PTHR45800">
    <property type="entry name" value="PHOSPHATIDYLINOSITOL 4-KINASE GAMMA"/>
    <property type="match status" value="1"/>
</dbReference>
<gene>
    <name evidence="9" type="ORF">RJ641_012369</name>
</gene>
<evidence type="ECO:0000256" key="7">
    <source>
        <dbReference type="SAM" id="MobiDB-lite"/>
    </source>
</evidence>
<keyword evidence="10" id="KW-1185">Reference proteome</keyword>
<sequence length="606" mass="67625">MEVKPAGRRRVFVQTETGCVLGMELDRRDNVHTVKRRLQIALNVPIEESSLTFGDMVLKNDLSAVRNDSPLLLTRNYLHRSSSTPCLSPTGRDIQQRDQSGLIEILGQSSQFVRARILVEDIVRAIKMGVDPIPVHSGLGGAYYFRNAKGESVAIVKPTDEEPFAPNNPKGFVGKALGQPGLKRSVRVGETGLREVAAYLLDYDRFANVPPTTLVKITHSIFNVNDGVNVNGNNTLKKKLVSKIASLQQFIPHDFDASDHGTSSFPVAAVHRIGILDIRIFNTDRHAGNLLVRKLDGIGRFGQVDVIPIDHGLCLPESLEDPYFEWIHWPQSSIPFSEDELDYIENLDPVRDAEMLRRELPMIREACLRILVLCTIFLKEAAINKLCLAEIGEMMSREFRRDEEEPSELEIVCMEAKRLIAEREILSPKGEATDEEFQFDLDREEVESDFIPKMGGDDSTARTPLNLGFGTFSGRNPLSKLDEAIEEEEDNGEALEEPDGPPAPKWASTVSKLSMSLKNISLGEKNQKYQGSKLGSGYLASTSGHGSANEQLPASVSFVELGDMNEEEWVLFLEKFQELLYPAFVKRKSVTLGQRQIQRLGTSCQF</sequence>
<keyword evidence="5" id="KW-0418">Kinase</keyword>
<dbReference type="EC" id="2.7.1.67" evidence="2"/>
<comment type="caution">
    <text evidence="9">The sequence shown here is derived from an EMBL/GenBank/DDBJ whole genome shotgun (WGS) entry which is preliminary data.</text>
</comment>
<evidence type="ECO:0000256" key="6">
    <source>
        <dbReference type="ARBA" id="ARBA00022840"/>
    </source>
</evidence>
<name>A0AAN8V358_9MAGN</name>
<reference evidence="9 10" key="1">
    <citation type="submission" date="2023-12" db="EMBL/GenBank/DDBJ databases">
        <title>A high-quality genome assembly for Dillenia turbinata (Dilleniales).</title>
        <authorList>
            <person name="Chanderbali A."/>
        </authorList>
    </citation>
    <scope>NUCLEOTIDE SEQUENCE [LARGE SCALE GENOMIC DNA]</scope>
    <source>
        <strain evidence="9">LSX21</strain>
        <tissue evidence="9">Leaf</tissue>
    </source>
</reference>
<dbReference type="SUPFAM" id="SSF54236">
    <property type="entry name" value="Ubiquitin-like"/>
    <property type="match status" value="1"/>
</dbReference>
<evidence type="ECO:0000259" key="8">
    <source>
        <dbReference type="PROSITE" id="PS50290"/>
    </source>
</evidence>
<keyword evidence="3" id="KW-0808">Transferase</keyword>
<accession>A0AAN8V358</accession>
<evidence type="ECO:0000256" key="5">
    <source>
        <dbReference type="ARBA" id="ARBA00022777"/>
    </source>
</evidence>